<sequence>MVFKIRIVKRSDDHDLEGLIRDRGWDSAEPRFIDGTSAAATYCNGCVKNTVKLTRGECLRYLQYPEFGCEILHTLYDVPMQTKHHRDSFTQFCGVLPRHITDAFIAEIKKDYKDRVYNSKRLRAEIETETVSFLHIIPHSNIPPPIHCRMITFIYIQTVKQGIVVVNRRDFFPQGAAG</sequence>
<reference evidence="1" key="1">
    <citation type="submission" date="2023-06" db="EMBL/GenBank/DDBJ databases">
        <authorList>
            <consortium name="Lawrence Berkeley National Laboratory"/>
            <person name="Ahrendt S."/>
            <person name="Sahu N."/>
            <person name="Indic B."/>
            <person name="Wong-Bajracharya J."/>
            <person name="Merenyi Z."/>
            <person name="Ke H.-M."/>
            <person name="Monk M."/>
            <person name="Kocsube S."/>
            <person name="Drula E."/>
            <person name="Lipzen A."/>
            <person name="Balint B."/>
            <person name="Henrissat B."/>
            <person name="Andreopoulos B."/>
            <person name="Martin F.M."/>
            <person name="Harder C.B."/>
            <person name="Rigling D."/>
            <person name="Ford K.L."/>
            <person name="Foster G.D."/>
            <person name="Pangilinan J."/>
            <person name="Papanicolaou A."/>
            <person name="Barry K."/>
            <person name="LaButti K."/>
            <person name="Viragh M."/>
            <person name="Koriabine M."/>
            <person name="Yan M."/>
            <person name="Riley R."/>
            <person name="Champramary S."/>
            <person name="Plett K.L."/>
            <person name="Tsai I.J."/>
            <person name="Slot J."/>
            <person name="Sipos G."/>
            <person name="Plett J."/>
            <person name="Nagy L.G."/>
            <person name="Grigoriev I.V."/>
        </authorList>
    </citation>
    <scope>NUCLEOTIDE SEQUENCE</scope>
    <source>
        <strain evidence="1">HWK02</strain>
    </source>
</reference>
<dbReference type="AlphaFoldDB" id="A0AA39UP58"/>
<comment type="caution">
    <text evidence="1">The sequence shown here is derived from an EMBL/GenBank/DDBJ whole genome shotgun (WGS) entry which is preliminary data.</text>
</comment>
<name>A0AA39UP58_9AGAR</name>
<protein>
    <submittedName>
        <fullName evidence="1">Uncharacterized protein</fullName>
    </submittedName>
</protein>
<evidence type="ECO:0000313" key="1">
    <source>
        <dbReference type="EMBL" id="KAK0486840.1"/>
    </source>
</evidence>
<gene>
    <name evidence="1" type="ORF">EDD18DRAFT_1193571</name>
</gene>
<accession>A0AA39UP58</accession>
<organism evidence="1 2">
    <name type="scientific">Armillaria luteobubalina</name>
    <dbReference type="NCBI Taxonomy" id="153913"/>
    <lineage>
        <taxon>Eukaryota</taxon>
        <taxon>Fungi</taxon>
        <taxon>Dikarya</taxon>
        <taxon>Basidiomycota</taxon>
        <taxon>Agaricomycotina</taxon>
        <taxon>Agaricomycetes</taxon>
        <taxon>Agaricomycetidae</taxon>
        <taxon>Agaricales</taxon>
        <taxon>Marasmiineae</taxon>
        <taxon>Physalacriaceae</taxon>
        <taxon>Armillaria</taxon>
    </lineage>
</organism>
<evidence type="ECO:0000313" key="2">
    <source>
        <dbReference type="Proteomes" id="UP001175228"/>
    </source>
</evidence>
<feature type="non-terminal residue" evidence="1">
    <location>
        <position position="178"/>
    </location>
</feature>
<proteinExistence type="predicted"/>
<dbReference type="Proteomes" id="UP001175228">
    <property type="component" value="Unassembled WGS sequence"/>
</dbReference>
<keyword evidence="2" id="KW-1185">Reference proteome</keyword>
<dbReference type="EMBL" id="JAUEPU010000044">
    <property type="protein sequence ID" value="KAK0486840.1"/>
    <property type="molecule type" value="Genomic_DNA"/>
</dbReference>